<organism evidence="1 2">
    <name type="scientific">Hygrophoropsis aurantiaca</name>
    <dbReference type="NCBI Taxonomy" id="72124"/>
    <lineage>
        <taxon>Eukaryota</taxon>
        <taxon>Fungi</taxon>
        <taxon>Dikarya</taxon>
        <taxon>Basidiomycota</taxon>
        <taxon>Agaricomycotina</taxon>
        <taxon>Agaricomycetes</taxon>
        <taxon>Agaricomycetidae</taxon>
        <taxon>Boletales</taxon>
        <taxon>Coniophorineae</taxon>
        <taxon>Hygrophoropsidaceae</taxon>
        <taxon>Hygrophoropsis</taxon>
    </lineage>
</organism>
<keyword evidence="2" id="KW-1185">Reference proteome</keyword>
<dbReference type="EMBL" id="MU267909">
    <property type="protein sequence ID" value="KAH7907386.1"/>
    <property type="molecule type" value="Genomic_DNA"/>
</dbReference>
<name>A0ACB8A1V3_9AGAM</name>
<evidence type="ECO:0000313" key="2">
    <source>
        <dbReference type="Proteomes" id="UP000790377"/>
    </source>
</evidence>
<dbReference type="Proteomes" id="UP000790377">
    <property type="component" value="Unassembled WGS sequence"/>
</dbReference>
<comment type="caution">
    <text evidence="1">The sequence shown here is derived from an EMBL/GenBank/DDBJ whole genome shotgun (WGS) entry which is preliminary data.</text>
</comment>
<evidence type="ECO:0000313" key="1">
    <source>
        <dbReference type="EMBL" id="KAH7907386.1"/>
    </source>
</evidence>
<reference evidence="1" key="1">
    <citation type="journal article" date="2021" name="New Phytol.">
        <title>Evolutionary innovations through gain and loss of genes in the ectomycorrhizal Boletales.</title>
        <authorList>
            <person name="Wu G."/>
            <person name="Miyauchi S."/>
            <person name="Morin E."/>
            <person name="Kuo A."/>
            <person name="Drula E."/>
            <person name="Varga T."/>
            <person name="Kohler A."/>
            <person name="Feng B."/>
            <person name="Cao Y."/>
            <person name="Lipzen A."/>
            <person name="Daum C."/>
            <person name="Hundley H."/>
            <person name="Pangilinan J."/>
            <person name="Johnson J."/>
            <person name="Barry K."/>
            <person name="LaButti K."/>
            <person name="Ng V."/>
            <person name="Ahrendt S."/>
            <person name="Min B."/>
            <person name="Choi I.G."/>
            <person name="Park H."/>
            <person name="Plett J.M."/>
            <person name="Magnuson J."/>
            <person name="Spatafora J.W."/>
            <person name="Nagy L.G."/>
            <person name="Henrissat B."/>
            <person name="Grigoriev I.V."/>
            <person name="Yang Z.L."/>
            <person name="Xu J."/>
            <person name="Martin F.M."/>
        </authorList>
    </citation>
    <scope>NUCLEOTIDE SEQUENCE</scope>
    <source>
        <strain evidence="1">ATCC 28755</strain>
    </source>
</reference>
<protein>
    <submittedName>
        <fullName evidence="1">MFS general substrate transporter</fullName>
    </submittedName>
</protein>
<proteinExistence type="predicted"/>
<sequence>MANDTNNPSFPAQSEQTPLLERQPNDGIQSSSLGAIKYITPAILVIPIAVASRFSGQLPVTTFLQIILKVVCKLWYERNDPNSIPLDGRIPESLCARPEIDHNYAFTISLLEIMEGAGATVACSAASYFASRYGRKPTMLIAFISVILSYALTVASEFVATATAEALLLVLSMTFQAVSGSLVTGFIANMYIVDVSTVEERTIALSTINGWWTFGGAISYTLGGLITTKSNGSILVYLVAISMLSLSCIYIVFILPESFPEEKRAELRLQRSASKRVASEPRPRSPALWRAMTALTVAFEPIKKLSPQRKWNGKYNWRLVYCAAHVLITQIGSRYAPVALVIYYTTRYSYSPAQTGYMLSTLFLSSVFTLTTIIPLVVRLMRPFYKRRTAIVGQAEAISPAKEVAETSGNLELHIVFGSWVLAALSMIFAATTSTFPRQLFAVMCVGMSTGHVPVFRSVVAASAEPLMQGEIMAAVEMVASVGTTLSPIIMGTMLTMTVATLPQLVFYVHGVIVVSGAFILFFIRDSDRYQTHLSL</sequence>
<gene>
    <name evidence="1" type="ORF">BJ138DRAFT_1014583</name>
</gene>
<accession>A0ACB8A1V3</accession>